<name>A0ABW7GAU6_9BURK</name>
<dbReference type="InterPro" id="IPR012338">
    <property type="entry name" value="Beta-lactam/transpept-like"/>
</dbReference>
<keyword evidence="1" id="KW-0677">Repeat</keyword>
<keyword evidence="5" id="KW-1185">Reference proteome</keyword>
<evidence type="ECO:0000313" key="5">
    <source>
        <dbReference type="Proteomes" id="UP001606305"/>
    </source>
</evidence>
<dbReference type="PROSITE" id="PS50005">
    <property type="entry name" value="TPR"/>
    <property type="match status" value="1"/>
</dbReference>
<evidence type="ECO:0000256" key="1">
    <source>
        <dbReference type="ARBA" id="ARBA00022737"/>
    </source>
</evidence>
<dbReference type="InterPro" id="IPR013105">
    <property type="entry name" value="TPR_2"/>
</dbReference>
<reference evidence="4 5" key="1">
    <citation type="submission" date="2024-09" db="EMBL/GenBank/DDBJ databases">
        <title>Novel species of the genus Pelomonas and Roseateles isolated from streams.</title>
        <authorList>
            <person name="Lu H."/>
        </authorList>
    </citation>
    <scope>NUCLEOTIDE SEQUENCE [LARGE SCALE GENOMIC DNA]</scope>
    <source>
        <strain evidence="4 5">BYS96W</strain>
    </source>
</reference>
<dbReference type="SUPFAM" id="SSF48452">
    <property type="entry name" value="TPR-like"/>
    <property type="match status" value="1"/>
</dbReference>
<keyword evidence="2 3" id="KW-0802">TPR repeat</keyword>
<comment type="caution">
    <text evidence="4">The sequence shown here is derived from an EMBL/GenBank/DDBJ whole genome shotgun (WGS) entry which is preliminary data.</text>
</comment>
<evidence type="ECO:0000256" key="2">
    <source>
        <dbReference type="ARBA" id="ARBA00022803"/>
    </source>
</evidence>
<sequence length="284" mass="30657">MLTGRVGGDYGLGFGLPTVGGEPYFAHGGWNEGFCASLMASQNSGQGAAILINANQPALMDELRRAVAHEYGWPGFKTLTPLPASAEALDKAPGRYRVNAEQAVVVTRQGQRLFIAAVGEPASELVQVAGGRYLQRDQELARRFEPDADGRWQLRMERAQGGPQLLPRLPDDQQTPRERLLAGDQAGALAAYRVLRDSGDEAGSEAYLNRQAYGLARGGSTATAVTLMTLNTELYPESANAWDSLGEVYLMRDDKPQARQAYRKALALQPNLGSAQAALRRLGD</sequence>
<dbReference type="InterPro" id="IPR011990">
    <property type="entry name" value="TPR-like_helical_dom_sf"/>
</dbReference>
<dbReference type="Proteomes" id="UP001606305">
    <property type="component" value="Unassembled WGS sequence"/>
</dbReference>
<evidence type="ECO:0000256" key="3">
    <source>
        <dbReference type="PROSITE-ProRule" id="PRU00339"/>
    </source>
</evidence>
<proteinExistence type="predicted"/>
<dbReference type="SMART" id="SM00028">
    <property type="entry name" value="TPR"/>
    <property type="match status" value="1"/>
</dbReference>
<gene>
    <name evidence="4" type="ORF">ACG00X_19280</name>
</gene>
<accession>A0ABW7GAU6</accession>
<dbReference type="SUPFAM" id="SSF56601">
    <property type="entry name" value="beta-lactamase/transpeptidase-like"/>
    <property type="match status" value="1"/>
</dbReference>
<organism evidence="4 5">
    <name type="scientific">Pelomonas nitida</name>
    <dbReference type="NCBI Taxonomy" id="3299027"/>
    <lineage>
        <taxon>Bacteria</taxon>
        <taxon>Pseudomonadati</taxon>
        <taxon>Pseudomonadota</taxon>
        <taxon>Betaproteobacteria</taxon>
        <taxon>Burkholderiales</taxon>
        <taxon>Sphaerotilaceae</taxon>
        <taxon>Roseateles</taxon>
    </lineage>
</organism>
<dbReference type="Gene3D" id="3.40.710.10">
    <property type="entry name" value="DD-peptidase/beta-lactamase superfamily"/>
    <property type="match status" value="1"/>
</dbReference>
<dbReference type="Pfam" id="PF07719">
    <property type="entry name" value="TPR_2"/>
    <property type="match status" value="1"/>
</dbReference>
<dbReference type="InterPro" id="IPR019734">
    <property type="entry name" value="TPR_rpt"/>
</dbReference>
<evidence type="ECO:0000313" key="4">
    <source>
        <dbReference type="EMBL" id="MFG6458985.1"/>
    </source>
</evidence>
<dbReference type="PROSITE" id="PS50293">
    <property type="entry name" value="TPR_REGION"/>
    <property type="match status" value="1"/>
</dbReference>
<protein>
    <submittedName>
        <fullName evidence="4">Tetratricopeptide repeat protein</fullName>
    </submittedName>
</protein>
<feature type="repeat" description="TPR" evidence="3">
    <location>
        <begin position="239"/>
        <end position="272"/>
    </location>
</feature>
<dbReference type="RefSeq" id="WP_394490510.1">
    <property type="nucleotide sequence ID" value="NZ_JBIGIA010000017.1"/>
</dbReference>
<dbReference type="EMBL" id="JBIGIA010000017">
    <property type="protein sequence ID" value="MFG6458985.1"/>
    <property type="molecule type" value="Genomic_DNA"/>
</dbReference>
<dbReference type="Gene3D" id="1.25.40.10">
    <property type="entry name" value="Tetratricopeptide repeat domain"/>
    <property type="match status" value="1"/>
</dbReference>